<gene>
    <name evidence="1" type="ORF">GYMLUDRAFT_249192</name>
</gene>
<protein>
    <submittedName>
        <fullName evidence="1">Unplaced genomic scaffold GYMLUscaffold_64, whole genome shotgun sequence</fullName>
    </submittedName>
</protein>
<keyword evidence="2" id="KW-1185">Reference proteome</keyword>
<organism evidence="1 2">
    <name type="scientific">Collybiopsis luxurians FD-317 M1</name>
    <dbReference type="NCBI Taxonomy" id="944289"/>
    <lineage>
        <taxon>Eukaryota</taxon>
        <taxon>Fungi</taxon>
        <taxon>Dikarya</taxon>
        <taxon>Basidiomycota</taxon>
        <taxon>Agaricomycotina</taxon>
        <taxon>Agaricomycetes</taxon>
        <taxon>Agaricomycetidae</taxon>
        <taxon>Agaricales</taxon>
        <taxon>Marasmiineae</taxon>
        <taxon>Omphalotaceae</taxon>
        <taxon>Collybiopsis</taxon>
        <taxon>Collybiopsis luxurians</taxon>
    </lineage>
</organism>
<evidence type="ECO:0000313" key="1">
    <source>
        <dbReference type="EMBL" id="KIK54846.1"/>
    </source>
</evidence>
<dbReference type="AlphaFoldDB" id="A0A0D0BJC1"/>
<proteinExistence type="predicted"/>
<sequence length="227" mass="24123">MFTLVAISKAVTSVLGITLLLLWPVSSTLFPNFRIDTSAFTQAPLFSRPESSALCPHPDVKIGAPTFTQVYNVVAELEADKTIPGPFGGRLLHGFLGGNITDATTGALVGHVLPGLGGDFGLISNVNNELYTDLSFVLQWVDDRKFAYIHIHGVGSIANNTATATSYTQMETDSSSRQHLVNSFLLMGMAIPNPASPKTIGFFKLFAKSNPDGAITDGCAEAVTGLF</sequence>
<accession>A0A0D0BJC1</accession>
<dbReference type="Proteomes" id="UP000053593">
    <property type="component" value="Unassembled WGS sequence"/>
</dbReference>
<dbReference type="OrthoDB" id="5231894at2759"/>
<evidence type="ECO:0000313" key="2">
    <source>
        <dbReference type="Proteomes" id="UP000053593"/>
    </source>
</evidence>
<reference evidence="1 2" key="1">
    <citation type="submission" date="2014-04" db="EMBL/GenBank/DDBJ databases">
        <title>Evolutionary Origins and Diversification of the Mycorrhizal Mutualists.</title>
        <authorList>
            <consortium name="DOE Joint Genome Institute"/>
            <consortium name="Mycorrhizal Genomics Consortium"/>
            <person name="Kohler A."/>
            <person name="Kuo A."/>
            <person name="Nagy L.G."/>
            <person name="Floudas D."/>
            <person name="Copeland A."/>
            <person name="Barry K.W."/>
            <person name="Cichocki N."/>
            <person name="Veneault-Fourrey C."/>
            <person name="LaButti K."/>
            <person name="Lindquist E.A."/>
            <person name="Lipzen A."/>
            <person name="Lundell T."/>
            <person name="Morin E."/>
            <person name="Murat C."/>
            <person name="Riley R."/>
            <person name="Ohm R."/>
            <person name="Sun H."/>
            <person name="Tunlid A."/>
            <person name="Henrissat B."/>
            <person name="Grigoriev I.V."/>
            <person name="Hibbett D.S."/>
            <person name="Martin F."/>
        </authorList>
    </citation>
    <scope>NUCLEOTIDE SEQUENCE [LARGE SCALE GENOMIC DNA]</scope>
    <source>
        <strain evidence="1 2">FD-317 M1</strain>
    </source>
</reference>
<dbReference type="EMBL" id="KN834812">
    <property type="protein sequence ID" value="KIK54846.1"/>
    <property type="molecule type" value="Genomic_DNA"/>
</dbReference>
<name>A0A0D0BJC1_9AGAR</name>
<dbReference type="HOGENOM" id="CLU_119635_0_0_1"/>